<evidence type="ECO:0000256" key="4">
    <source>
        <dbReference type="ARBA" id="ARBA00022692"/>
    </source>
</evidence>
<keyword evidence="6" id="KW-0915">Sodium</keyword>
<keyword evidence="4 10" id="KW-0812">Transmembrane</keyword>
<dbReference type="GO" id="GO:0015386">
    <property type="term" value="F:potassium:proton antiporter activity"/>
    <property type="evidence" value="ECO:0007669"/>
    <property type="project" value="TreeGrafter"/>
</dbReference>
<dbReference type="GO" id="GO:0098719">
    <property type="term" value="P:sodium ion import across plasma membrane"/>
    <property type="evidence" value="ECO:0007669"/>
    <property type="project" value="TreeGrafter"/>
</dbReference>
<keyword evidence="5 10" id="KW-1133">Transmembrane helix</keyword>
<evidence type="ECO:0000256" key="5">
    <source>
        <dbReference type="ARBA" id="ARBA00022989"/>
    </source>
</evidence>
<dbReference type="KEGG" id="cdx:CDES_06960"/>
<reference evidence="12 13" key="1">
    <citation type="submission" date="2014-08" db="EMBL/GenBank/DDBJ databases">
        <title>Complete genome sequence of Corynebacterium deserti GIMN1.010 (=DSM 45689), isolated from desert sand in western China.</title>
        <authorList>
            <person name="Ruckert C."/>
            <person name="Albersmeier A."/>
            <person name="Kalinowski J."/>
        </authorList>
    </citation>
    <scope>NUCLEOTIDE SEQUENCE [LARGE SCALE GENOMIC DNA]</scope>
    <source>
        <strain evidence="12 13">GIMN1.010</strain>
    </source>
</reference>
<feature type="transmembrane region" description="Helical" evidence="10">
    <location>
        <begin position="89"/>
        <end position="122"/>
    </location>
</feature>
<dbReference type="InterPro" id="IPR006153">
    <property type="entry name" value="Cation/H_exchanger_TM"/>
</dbReference>
<feature type="domain" description="Cation/H+ exchanger transmembrane" evidence="11">
    <location>
        <begin position="16"/>
        <end position="403"/>
    </location>
</feature>
<feature type="transmembrane region" description="Helical" evidence="10">
    <location>
        <begin position="183"/>
        <end position="204"/>
    </location>
</feature>
<dbReference type="Gene3D" id="6.10.140.1330">
    <property type="match status" value="1"/>
</dbReference>
<evidence type="ECO:0000313" key="12">
    <source>
        <dbReference type="EMBL" id="ALC05806.1"/>
    </source>
</evidence>
<dbReference type="OrthoDB" id="57886at2"/>
<keyword evidence="2" id="KW-0813">Transport</keyword>
<protein>
    <submittedName>
        <fullName evidence="12">NhaP-type Na+/H+ and K+/H+ antiporter</fullName>
    </submittedName>
</protein>
<evidence type="ECO:0000256" key="9">
    <source>
        <dbReference type="ARBA" id="ARBA00023201"/>
    </source>
</evidence>
<dbReference type="Pfam" id="PF00999">
    <property type="entry name" value="Na_H_Exchanger"/>
    <property type="match status" value="1"/>
</dbReference>
<dbReference type="STRING" id="931089.CDES_06960"/>
<feature type="transmembrane region" description="Helical" evidence="10">
    <location>
        <begin position="347"/>
        <end position="368"/>
    </location>
</feature>
<dbReference type="InterPro" id="IPR018422">
    <property type="entry name" value="Cation/H_exchanger_CPA1"/>
</dbReference>
<dbReference type="PATRIC" id="fig|931089.4.peg.1407"/>
<keyword evidence="3" id="KW-1003">Cell membrane</keyword>
<dbReference type="PANTHER" id="PTHR10110:SF86">
    <property type="entry name" value="SODIUM_HYDROGEN EXCHANGER 7"/>
    <property type="match status" value="1"/>
</dbReference>
<evidence type="ECO:0000256" key="3">
    <source>
        <dbReference type="ARBA" id="ARBA00022475"/>
    </source>
</evidence>
<dbReference type="AlphaFoldDB" id="A0A0M5IU93"/>
<evidence type="ECO:0000256" key="7">
    <source>
        <dbReference type="ARBA" id="ARBA00023065"/>
    </source>
</evidence>
<dbReference type="PANTHER" id="PTHR10110">
    <property type="entry name" value="SODIUM/HYDROGEN EXCHANGER"/>
    <property type="match status" value="1"/>
</dbReference>
<keyword evidence="8 10" id="KW-0472">Membrane</keyword>
<feature type="transmembrane region" description="Helical" evidence="10">
    <location>
        <begin position="380"/>
        <end position="400"/>
    </location>
</feature>
<sequence>MTILFMLITLLLATVIVVAIGDKTGLPWPALMTIVAAGGALLPFLPEFTIPADLILPIFIPPLLWALARRSSWAVIKTQMSTIIYMSVLLVFITIAVLTGATLLLLPGIGIAGAIMLAAAIAPPDPVAVDAVAEPAGIPKRITTTLQTEGLFNDAASIVAFHVALAALVAGEDLSWSTGILEFVWSVVAAIVLGLVVGRLAAWFTDHVASVEARNAFTWVLPFAIYIVAEEIGGSGVIAIVIAAVEMNSRASIGAEDRLTGSAFWGTVEVLFTGMAFGLIGLNVRTAIDEVGAELWHAVLVGVVLSVVAIVVRGLWMYLIYKKNRKQIARKGPATAVMRAPLRLQEALLMTWAGMRGLVTLALVLSIPQDVFLYHHELQVIALVVLLITMVGPGMSLPWLMKKLNLDQGPDAAGDESIAKLTERAHKAATDHLIETTNLPVEQMSAIRNWISQEIDAEDTSRQEIEHMRTKAHDARIGAIKAAQAELLKARQERGVNPAYVDEVLTTIDRMLVAAER</sequence>
<evidence type="ECO:0000256" key="2">
    <source>
        <dbReference type="ARBA" id="ARBA00022448"/>
    </source>
</evidence>
<accession>A0A0M5IU93</accession>
<feature type="transmembrane region" description="Helical" evidence="10">
    <location>
        <begin position="263"/>
        <end position="284"/>
    </location>
</feature>
<organism evidence="12 13">
    <name type="scientific">Corynebacterium deserti GIMN1.010</name>
    <dbReference type="NCBI Taxonomy" id="931089"/>
    <lineage>
        <taxon>Bacteria</taxon>
        <taxon>Bacillati</taxon>
        <taxon>Actinomycetota</taxon>
        <taxon>Actinomycetes</taxon>
        <taxon>Mycobacteriales</taxon>
        <taxon>Corynebacteriaceae</taxon>
        <taxon>Corynebacterium</taxon>
    </lineage>
</organism>
<gene>
    <name evidence="12" type="ORF">CDES_06960</name>
</gene>
<dbReference type="EMBL" id="CP009220">
    <property type="protein sequence ID" value="ALC05806.1"/>
    <property type="molecule type" value="Genomic_DNA"/>
</dbReference>
<evidence type="ECO:0000313" key="13">
    <source>
        <dbReference type="Proteomes" id="UP000068067"/>
    </source>
</evidence>
<dbReference type="GO" id="GO:0015385">
    <property type="term" value="F:sodium:proton antiporter activity"/>
    <property type="evidence" value="ECO:0007669"/>
    <property type="project" value="InterPro"/>
</dbReference>
<feature type="transmembrane region" description="Helical" evidence="10">
    <location>
        <begin position="151"/>
        <end position="171"/>
    </location>
</feature>
<feature type="transmembrane region" description="Helical" evidence="10">
    <location>
        <begin position="296"/>
        <end position="321"/>
    </location>
</feature>
<evidence type="ECO:0000256" key="1">
    <source>
        <dbReference type="ARBA" id="ARBA00004651"/>
    </source>
</evidence>
<name>A0A0M5IU93_9CORY</name>
<dbReference type="RefSeq" id="WP_053544828.1">
    <property type="nucleotide sequence ID" value="NZ_CP009220.1"/>
</dbReference>
<feature type="transmembrane region" description="Helical" evidence="10">
    <location>
        <begin position="216"/>
        <end position="242"/>
    </location>
</feature>
<feature type="transmembrane region" description="Helical" evidence="10">
    <location>
        <begin position="48"/>
        <end position="68"/>
    </location>
</feature>
<keyword evidence="7" id="KW-0406">Ion transport</keyword>
<evidence type="ECO:0000256" key="10">
    <source>
        <dbReference type="SAM" id="Phobius"/>
    </source>
</evidence>
<dbReference type="GO" id="GO:0051453">
    <property type="term" value="P:regulation of intracellular pH"/>
    <property type="evidence" value="ECO:0007669"/>
    <property type="project" value="TreeGrafter"/>
</dbReference>
<keyword evidence="9" id="KW-0739">Sodium transport</keyword>
<keyword evidence="13" id="KW-1185">Reference proteome</keyword>
<evidence type="ECO:0000259" key="11">
    <source>
        <dbReference type="Pfam" id="PF00999"/>
    </source>
</evidence>
<evidence type="ECO:0000256" key="8">
    <source>
        <dbReference type="ARBA" id="ARBA00023136"/>
    </source>
</evidence>
<comment type="subcellular location">
    <subcellularLocation>
        <location evidence="1">Cell membrane</location>
        <topology evidence="1">Multi-pass membrane protein</topology>
    </subcellularLocation>
</comment>
<evidence type="ECO:0000256" key="6">
    <source>
        <dbReference type="ARBA" id="ARBA00023053"/>
    </source>
</evidence>
<proteinExistence type="predicted"/>
<dbReference type="Proteomes" id="UP000068067">
    <property type="component" value="Chromosome"/>
</dbReference>
<dbReference type="GO" id="GO:0005886">
    <property type="term" value="C:plasma membrane"/>
    <property type="evidence" value="ECO:0007669"/>
    <property type="project" value="UniProtKB-SubCell"/>
</dbReference>